<dbReference type="Pfam" id="PF24883">
    <property type="entry name" value="NPHP3_N"/>
    <property type="match status" value="1"/>
</dbReference>
<dbReference type="EMBL" id="JABFUD020000025">
    <property type="protein sequence ID" value="KAI5059398.1"/>
    <property type="molecule type" value="Genomic_DNA"/>
</dbReference>
<name>A0A9D4U114_ADICA</name>
<dbReference type="PANTHER" id="PTHR11017:SF579">
    <property type="entry name" value="TIR DOMAIN-CONTAINING PROTEIN"/>
    <property type="match status" value="1"/>
</dbReference>
<comment type="caution">
    <text evidence="4">The sequence shown here is derived from an EMBL/GenBank/DDBJ whole genome shotgun (WGS) entry which is preliminary data.</text>
</comment>
<evidence type="ECO:0000313" key="5">
    <source>
        <dbReference type="Proteomes" id="UP000886520"/>
    </source>
</evidence>
<keyword evidence="5" id="KW-1185">Reference proteome</keyword>
<sequence length="342" mass="38436">MDQGTASCSGIKDAAAANDESLQLPSIFLSRQKAGFVTHLYHALRHANHRPFFDKDPIDSLRPGLDYPSRIFQACRASKMGVIVLSEDYVTSLWPMLELQHLFLPCSPDVRLIYPLFYELQPSDLAIPANLLRWEECWAKQAAKWQSRMLELQAFMSSSGCDIQINLDVSSWSEMLKKLQYRSGEVHFINVRTRYQSDHDYIQAVDSNICVSLPPPVTKFSLGDGIKGTQRIAKEIAEAFKQEESLGADGVRVMGVHGIGGSGKSTLCKMMANFLSDEFCGRCFYIEFPSNNNEVQSLLENIKTILRQRAFVGASSTHDVSDLDEAMGLLEAELRREKLFLP</sequence>
<dbReference type="PROSITE" id="PS50104">
    <property type="entry name" value="TIR"/>
    <property type="match status" value="1"/>
</dbReference>
<dbReference type="OrthoDB" id="1357022at2759"/>
<dbReference type="SUPFAM" id="SSF52200">
    <property type="entry name" value="Toll/Interleukin receptor TIR domain"/>
    <property type="match status" value="1"/>
</dbReference>
<keyword evidence="1" id="KW-0150">Chloroplast</keyword>
<organism evidence="4 5">
    <name type="scientific">Adiantum capillus-veneris</name>
    <name type="common">Maidenhair fern</name>
    <dbReference type="NCBI Taxonomy" id="13818"/>
    <lineage>
        <taxon>Eukaryota</taxon>
        <taxon>Viridiplantae</taxon>
        <taxon>Streptophyta</taxon>
        <taxon>Embryophyta</taxon>
        <taxon>Tracheophyta</taxon>
        <taxon>Polypodiopsida</taxon>
        <taxon>Polypodiidae</taxon>
        <taxon>Polypodiales</taxon>
        <taxon>Pteridineae</taxon>
        <taxon>Pteridaceae</taxon>
        <taxon>Vittarioideae</taxon>
        <taxon>Adiantum</taxon>
    </lineage>
</organism>
<evidence type="ECO:0000256" key="1">
    <source>
        <dbReference type="ARBA" id="ARBA00022528"/>
    </source>
</evidence>
<keyword evidence="2" id="KW-0677">Repeat</keyword>
<dbReference type="InterPro" id="IPR044974">
    <property type="entry name" value="Disease_R_plants"/>
</dbReference>
<dbReference type="AlphaFoldDB" id="A0A9D4U114"/>
<reference evidence="4" key="1">
    <citation type="submission" date="2021-01" db="EMBL/GenBank/DDBJ databases">
        <title>Adiantum capillus-veneris genome.</title>
        <authorList>
            <person name="Fang Y."/>
            <person name="Liao Q."/>
        </authorList>
    </citation>
    <scope>NUCLEOTIDE SEQUENCE</scope>
    <source>
        <strain evidence="4">H3</strain>
        <tissue evidence="4">Leaf</tissue>
    </source>
</reference>
<dbReference type="SUPFAM" id="SSF52540">
    <property type="entry name" value="P-loop containing nucleoside triphosphate hydrolases"/>
    <property type="match status" value="1"/>
</dbReference>
<dbReference type="PANTHER" id="PTHR11017">
    <property type="entry name" value="LEUCINE-RICH REPEAT-CONTAINING PROTEIN"/>
    <property type="match status" value="1"/>
</dbReference>
<feature type="domain" description="TIR" evidence="3">
    <location>
        <begin position="23"/>
        <end position="156"/>
    </location>
</feature>
<evidence type="ECO:0000313" key="4">
    <source>
        <dbReference type="EMBL" id="KAI5059398.1"/>
    </source>
</evidence>
<dbReference type="Proteomes" id="UP000886520">
    <property type="component" value="Chromosome 25"/>
</dbReference>
<dbReference type="InterPro" id="IPR027417">
    <property type="entry name" value="P-loop_NTPase"/>
</dbReference>
<evidence type="ECO:0000256" key="2">
    <source>
        <dbReference type="ARBA" id="ARBA00022737"/>
    </source>
</evidence>
<dbReference type="GO" id="GO:0006952">
    <property type="term" value="P:defense response"/>
    <property type="evidence" value="ECO:0007669"/>
    <property type="project" value="InterPro"/>
</dbReference>
<gene>
    <name evidence="4" type="ORF">GOP47_0025717</name>
</gene>
<dbReference type="InterPro" id="IPR056884">
    <property type="entry name" value="NPHP3-like_N"/>
</dbReference>
<dbReference type="GO" id="GO:0007165">
    <property type="term" value="P:signal transduction"/>
    <property type="evidence" value="ECO:0007669"/>
    <property type="project" value="InterPro"/>
</dbReference>
<dbReference type="Pfam" id="PF13676">
    <property type="entry name" value="TIR_2"/>
    <property type="match status" value="1"/>
</dbReference>
<dbReference type="Gene3D" id="3.40.50.10140">
    <property type="entry name" value="Toll/interleukin-1 receptor homology (TIR) domain"/>
    <property type="match status" value="1"/>
</dbReference>
<protein>
    <recommendedName>
        <fullName evidence="3">TIR domain-containing protein</fullName>
    </recommendedName>
</protein>
<dbReference type="InterPro" id="IPR035897">
    <property type="entry name" value="Toll_tir_struct_dom_sf"/>
</dbReference>
<dbReference type="InterPro" id="IPR000157">
    <property type="entry name" value="TIR_dom"/>
</dbReference>
<keyword evidence="1" id="KW-0934">Plastid</keyword>
<evidence type="ECO:0000259" key="3">
    <source>
        <dbReference type="PROSITE" id="PS50104"/>
    </source>
</evidence>
<accession>A0A9D4U114</accession>
<proteinExistence type="predicted"/>
<dbReference type="Gene3D" id="3.40.50.300">
    <property type="entry name" value="P-loop containing nucleotide triphosphate hydrolases"/>
    <property type="match status" value="1"/>
</dbReference>